<evidence type="ECO:0000256" key="9">
    <source>
        <dbReference type="ARBA" id="ARBA00023185"/>
    </source>
</evidence>
<dbReference type="InterPro" id="IPR001117">
    <property type="entry name" value="Cu-oxidase_2nd"/>
</dbReference>
<proteinExistence type="inferred from homology"/>
<dbReference type="CDD" id="cd13901">
    <property type="entry name" value="CuRO_3_MaLCC_like"/>
    <property type="match status" value="1"/>
</dbReference>
<dbReference type="Pfam" id="PF07731">
    <property type="entry name" value="Cu-oxidase_2"/>
    <property type="match status" value="1"/>
</dbReference>
<organism evidence="15 16">
    <name type="scientific">Aaosphaeria arxii CBS 175.79</name>
    <dbReference type="NCBI Taxonomy" id="1450172"/>
    <lineage>
        <taxon>Eukaryota</taxon>
        <taxon>Fungi</taxon>
        <taxon>Dikarya</taxon>
        <taxon>Ascomycota</taxon>
        <taxon>Pezizomycotina</taxon>
        <taxon>Dothideomycetes</taxon>
        <taxon>Pleosporomycetidae</taxon>
        <taxon>Pleosporales</taxon>
        <taxon>Pleosporales incertae sedis</taxon>
        <taxon>Aaosphaeria</taxon>
    </lineage>
</organism>
<evidence type="ECO:0000256" key="5">
    <source>
        <dbReference type="ARBA" id="ARBA00022723"/>
    </source>
</evidence>
<dbReference type="OrthoDB" id="2121828at2759"/>
<keyword evidence="11" id="KW-0732">Signal</keyword>
<keyword evidence="6" id="KW-0560">Oxidoreductase</keyword>
<evidence type="ECO:0000259" key="14">
    <source>
        <dbReference type="Pfam" id="PF07732"/>
    </source>
</evidence>
<dbReference type="GO" id="GO:0005507">
    <property type="term" value="F:copper ion binding"/>
    <property type="evidence" value="ECO:0007669"/>
    <property type="project" value="InterPro"/>
</dbReference>
<comment type="catalytic activity">
    <reaction evidence="1">
        <text>4 hydroquinone + O2 = 4 benzosemiquinone + 2 H2O</text>
        <dbReference type="Rhea" id="RHEA:11276"/>
        <dbReference type="ChEBI" id="CHEBI:15377"/>
        <dbReference type="ChEBI" id="CHEBI:15379"/>
        <dbReference type="ChEBI" id="CHEBI:17594"/>
        <dbReference type="ChEBI" id="CHEBI:17977"/>
        <dbReference type="EC" id="1.10.3.2"/>
    </reaction>
</comment>
<dbReference type="GO" id="GO:0052716">
    <property type="term" value="F:hydroquinone:oxygen oxidoreductase activity"/>
    <property type="evidence" value="ECO:0007669"/>
    <property type="project" value="UniProtKB-EC"/>
</dbReference>
<sequence>MLLERGLRGLCILAVASQVCAHIKPENILWGKAGPPVAVGRQQNGPPEANPEDTVESTPEPPPESSSEVAPEADIKPDEEPAQEPAEEPTEEPVEKPAEEPIAEGEQDPDPTFESEATPTERAGPSCTNGPGTRGCWSPGFSIDTDFDAEWPTTGVTVTYDLELTGGTCDPDGSGPQPCQVFNGQYPGPLIEANWGDYIQVNVKNSLTDNGTALHFHGMRMLNNCPTDGVPGITECPLAPGDTKTYTFQATQFGSTWYHSHWSIQYGDGTFGPLVINGPASADYDVDLGAYTISDLYYGSAYEVGIQSHDNLQIDKPPPFPDNIIINGTNKNKEGKGEYNQVRIEKGKKYRLRIINGSTDNSIRVSLDGHTLQVITSDLIPIVPYYTDWVLTAPGQRYDVIIEANQTVDNYWFRADAAFDCYCLNKGPGGRSIFIYDGASGEDPKTSASKIPNWGCNEESPLVPWVPNVVEGGEEQFTSQAVNLQFDLTREGVSTNGENVVLWGVNMSAINVDWSKPTLEYIQEGNLDFPPELNVVAVPAPDTWTYWIIQETPGTEVPIPHPIHLHGHDFYVLGRGKGVFDIKESPKTLTYDNPTRRDTAILPGGGWLVLAFPADNPGAWIMHCHIAYHVSDGLAVQFIEGIEQMPLGDEQWQQQCDNWRTYALTAPYPKLDSGV</sequence>
<dbReference type="PROSITE" id="PS00080">
    <property type="entry name" value="MULTICOPPER_OXIDASE2"/>
    <property type="match status" value="1"/>
</dbReference>
<dbReference type="InterPro" id="IPR002355">
    <property type="entry name" value="Cu_oxidase_Cu_BS"/>
</dbReference>
<evidence type="ECO:0000256" key="1">
    <source>
        <dbReference type="ARBA" id="ARBA00000349"/>
    </source>
</evidence>
<evidence type="ECO:0000256" key="3">
    <source>
        <dbReference type="ARBA" id="ARBA00010609"/>
    </source>
</evidence>
<comment type="similarity">
    <text evidence="3">Belongs to the multicopper oxidase family.</text>
</comment>
<dbReference type="AlphaFoldDB" id="A0A6A5Y6P9"/>
<dbReference type="CDD" id="cd13880">
    <property type="entry name" value="CuRO_2_MaLCC_like"/>
    <property type="match status" value="1"/>
</dbReference>
<dbReference type="PANTHER" id="PTHR11709">
    <property type="entry name" value="MULTI-COPPER OXIDASE"/>
    <property type="match status" value="1"/>
</dbReference>
<evidence type="ECO:0000256" key="10">
    <source>
        <dbReference type="SAM" id="MobiDB-lite"/>
    </source>
</evidence>
<dbReference type="InterPro" id="IPR045087">
    <property type="entry name" value="Cu-oxidase_fam"/>
</dbReference>
<evidence type="ECO:0000259" key="13">
    <source>
        <dbReference type="Pfam" id="PF07731"/>
    </source>
</evidence>
<keyword evidence="5" id="KW-0479">Metal-binding</keyword>
<gene>
    <name evidence="15" type="ORF">BU24DRAFT_6858</name>
</gene>
<dbReference type="PROSITE" id="PS00079">
    <property type="entry name" value="MULTICOPPER_OXIDASE1"/>
    <property type="match status" value="1"/>
</dbReference>
<keyword evidence="16" id="KW-1185">Reference proteome</keyword>
<feature type="domain" description="Plastocyanin-like" evidence="14">
    <location>
        <begin position="166"/>
        <end position="280"/>
    </location>
</feature>
<keyword evidence="8" id="KW-0325">Glycoprotein</keyword>
<feature type="domain" description="Plastocyanin-like" evidence="13">
    <location>
        <begin position="512"/>
        <end position="641"/>
    </location>
</feature>
<dbReference type="InterPro" id="IPR033138">
    <property type="entry name" value="Cu_oxidase_CS"/>
</dbReference>
<evidence type="ECO:0000256" key="8">
    <source>
        <dbReference type="ARBA" id="ARBA00023180"/>
    </source>
</evidence>
<dbReference type="Proteomes" id="UP000799778">
    <property type="component" value="Unassembled WGS sequence"/>
</dbReference>
<name>A0A6A5Y6P9_9PLEO</name>
<feature type="domain" description="Plastocyanin-like" evidence="12">
    <location>
        <begin position="292"/>
        <end position="418"/>
    </location>
</feature>
<keyword evidence="7" id="KW-0186">Copper</keyword>
<dbReference type="InterPro" id="IPR011707">
    <property type="entry name" value="Cu-oxidase-like_N"/>
</dbReference>
<dbReference type="PANTHER" id="PTHR11709:SF87">
    <property type="entry name" value="LACCASE"/>
    <property type="match status" value="1"/>
</dbReference>
<feature type="compositionally biased region" description="Acidic residues" evidence="10">
    <location>
        <begin position="80"/>
        <end position="92"/>
    </location>
</feature>
<dbReference type="Gene3D" id="2.60.40.420">
    <property type="entry name" value="Cupredoxins - blue copper proteins"/>
    <property type="match status" value="3"/>
</dbReference>
<dbReference type="EC" id="1.10.3.2" evidence="4"/>
<evidence type="ECO:0000256" key="7">
    <source>
        <dbReference type="ARBA" id="ARBA00023008"/>
    </source>
</evidence>
<reference evidence="15" key="1">
    <citation type="journal article" date="2020" name="Stud. Mycol.">
        <title>101 Dothideomycetes genomes: a test case for predicting lifestyles and emergence of pathogens.</title>
        <authorList>
            <person name="Haridas S."/>
            <person name="Albert R."/>
            <person name="Binder M."/>
            <person name="Bloem J."/>
            <person name="Labutti K."/>
            <person name="Salamov A."/>
            <person name="Andreopoulos B."/>
            <person name="Baker S."/>
            <person name="Barry K."/>
            <person name="Bills G."/>
            <person name="Bluhm B."/>
            <person name="Cannon C."/>
            <person name="Castanera R."/>
            <person name="Culley D."/>
            <person name="Daum C."/>
            <person name="Ezra D."/>
            <person name="Gonzalez J."/>
            <person name="Henrissat B."/>
            <person name="Kuo A."/>
            <person name="Liang C."/>
            <person name="Lipzen A."/>
            <person name="Lutzoni F."/>
            <person name="Magnuson J."/>
            <person name="Mondo S."/>
            <person name="Nolan M."/>
            <person name="Ohm R."/>
            <person name="Pangilinan J."/>
            <person name="Park H.-J."/>
            <person name="Ramirez L."/>
            <person name="Alfaro M."/>
            <person name="Sun H."/>
            <person name="Tritt A."/>
            <person name="Yoshinaga Y."/>
            <person name="Zwiers L.-H."/>
            <person name="Turgeon B."/>
            <person name="Goodwin S."/>
            <person name="Spatafora J."/>
            <person name="Crous P."/>
            <person name="Grigoriev I."/>
        </authorList>
    </citation>
    <scope>NUCLEOTIDE SEQUENCE</scope>
    <source>
        <strain evidence="15">CBS 175.79</strain>
    </source>
</reference>
<feature type="region of interest" description="Disordered" evidence="10">
    <location>
        <begin position="30"/>
        <end position="134"/>
    </location>
</feature>
<dbReference type="FunFam" id="2.60.40.420:FF:000045">
    <property type="entry name" value="Laccase 2"/>
    <property type="match status" value="1"/>
</dbReference>
<feature type="chain" id="PRO_5025398456" description="laccase" evidence="11">
    <location>
        <begin position="22"/>
        <end position="675"/>
    </location>
</feature>
<dbReference type="Pfam" id="PF00394">
    <property type="entry name" value="Cu-oxidase"/>
    <property type="match status" value="1"/>
</dbReference>
<evidence type="ECO:0000313" key="16">
    <source>
        <dbReference type="Proteomes" id="UP000799778"/>
    </source>
</evidence>
<evidence type="ECO:0000256" key="4">
    <source>
        <dbReference type="ARBA" id="ARBA00012297"/>
    </source>
</evidence>
<dbReference type="CDD" id="cd13854">
    <property type="entry name" value="CuRO_1_MaLCC_like"/>
    <property type="match status" value="1"/>
</dbReference>
<protein>
    <recommendedName>
        <fullName evidence="4">laccase</fullName>
        <ecNumber evidence="4">1.10.3.2</ecNumber>
    </recommendedName>
</protein>
<dbReference type="RefSeq" id="XP_033389036.1">
    <property type="nucleotide sequence ID" value="XM_033534536.1"/>
</dbReference>
<dbReference type="GeneID" id="54291933"/>
<dbReference type="Pfam" id="PF07732">
    <property type="entry name" value="Cu-oxidase_3"/>
    <property type="match status" value="1"/>
</dbReference>
<evidence type="ECO:0000256" key="2">
    <source>
        <dbReference type="ARBA" id="ARBA00001935"/>
    </source>
</evidence>
<evidence type="ECO:0000259" key="12">
    <source>
        <dbReference type="Pfam" id="PF00394"/>
    </source>
</evidence>
<dbReference type="SUPFAM" id="SSF49503">
    <property type="entry name" value="Cupredoxins"/>
    <property type="match status" value="3"/>
</dbReference>
<feature type="signal peptide" evidence="11">
    <location>
        <begin position="1"/>
        <end position="21"/>
    </location>
</feature>
<evidence type="ECO:0000256" key="6">
    <source>
        <dbReference type="ARBA" id="ARBA00023002"/>
    </source>
</evidence>
<dbReference type="GO" id="GO:0046274">
    <property type="term" value="P:lignin catabolic process"/>
    <property type="evidence" value="ECO:0007669"/>
    <property type="project" value="UniProtKB-KW"/>
</dbReference>
<comment type="cofactor">
    <cofactor evidence="2">
        <name>Cu cation</name>
        <dbReference type="ChEBI" id="CHEBI:23378"/>
    </cofactor>
</comment>
<accession>A0A6A5Y6P9</accession>
<dbReference type="EMBL" id="ML978066">
    <property type="protein sequence ID" value="KAF2020697.1"/>
    <property type="molecule type" value="Genomic_DNA"/>
</dbReference>
<keyword evidence="9" id="KW-0439">Lignin degradation</keyword>
<dbReference type="InterPro" id="IPR011706">
    <property type="entry name" value="Cu-oxidase_C"/>
</dbReference>
<evidence type="ECO:0000256" key="11">
    <source>
        <dbReference type="SAM" id="SignalP"/>
    </source>
</evidence>
<dbReference type="InterPro" id="IPR008972">
    <property type="entry name" value="Cupredoxin"/>
</dbReference>
<feature type="compositionally biased region" description="Acidic residues" evidence="10">
    <location>
        <begin position="101"/>
        <end position="113"/>
    </location>
</feature>
<dbReference type="FunFam" id="2.60.40.420:FF:000021">
    <property type="entry name" value="Extracellular dihydrogeodin oxidase/laccase"/>
    <property type="match status" value="1"/>
</dbReference>
<evidence type="ECO:0000313" key="15">
    <source>
        <dbReference type="EMBL" id="KAF2020697.1"/>
    </source>
</evidence>